<dbReference type="STRING" id="671072.PL9214670185"/>
<evidence type="ECO:0000313" key="2">
    <source>
        <dbReference type="EMBL" id="CUR35559.1"/>
    </source>
</evidence>
<keyword evidence="1" id="KW-1133">Transmembrane helix</keyword>
<gene>
    <name evidence="2" type="ORF">PL9214670185</name>
</gene>
<keyword evidence="1" id="KW-0812">Transmembrane</keyword>
<keyword evidence="1" id="KW-0472">Membrane</keyword>
<dbReference type="EMBL" id="CZDF01000174">
    <property type="protein sequence ID" value="CUR35559.1"/>
    <property type="molecule type" value="Genomic_DNA"/>
</dbReference>
<accession>A0A1J1LT31</accession>
<reference evidence="3" key="1">
    <citation type="submission" date="2015-10" db="EMBL/GenBank/DDBJ databases">
        <authorList>
            <person name="Regsiter A."/>
            <person name="william w."/>
        </authorList>
    </citation>
    <scope>NUCLEOTIDE SEQUENCE [LARGE SCALE GENOMIC DNA]</scope>
</reference>
<feature type="transmembrane region" description="Helical" evidence="1">
    <location>
        <begin position="35"/>
        <end position="58"/>
    </location>
</feature>
<name>A0A1J1LT31_9CYAN</name>
<dbReference type="RefSeq" id="WP_367400253.1">
    <property type="nucleotide sequence ID" value="NZ_LN889815.1"/>
</dbReference>
<keyword evidence="3" id="KW-1185">Reference proteome</keyword>
<sequence length="263" mass="29058">MTLMPENFDYSHEESAEDKRLRFLERQAQPSKKDVFALFTVATFALLLINLFGLFLLYGNYSNLVRKKTPTLVQLETGKSITVAPLGSDERTPKVVQKFVVDTLTLLMNWSGTLPATTVEEAANPKPDPGVKAGRSKVSNSAWQASFALSEDFRKEFLTTLATLTPTGVFNGNTQVTLVPLTVQPPQQIAEGKWKVKLVANLIVFDRRDNLGSVIPFNKEVFVQAVEAPNPPTETTGITTVIYAVRASGLEITAIRDLEQEDL</sequence>
<proteinExistence type="predicted"/>
<protein>
    <submittedName>
        <fullName evidence="2">Uncharacterized protein</fullName>
    </submittedName>
</protein>
<organism evidence="2 3">
    <name type="scientific">Planktothrix tepida PCC 9214</name>
    <dbReference type="NCBI Taxonomy" id="671072"/>
    <lineage>
        <taxon>Bacteria</taxon>
        <taxon>Bacillati</taxon>
        <taxon>Cyanobacteriota</taxon>
        <taxon>Cyanophyceae</taxon>
        <taxon>Oscillatoriophycideae</taxon>
        <taxon>Oscillatoriales</taxon>
        <taxon>Microcoleaceae</taxon>
        <taxon>Planktothrix</taxon>
    </lineage>
</organism>
<evidence type="ECO:0000313" key="3">
    <source>
        <dbReference type="Proteomes" id="UP000184315"/>
    </source>
</evidence>
<dbReference type="AlphaFoldDB" id="A0A1J1LT31"/>
<evidence type="ECO:0000256" key="1">
    <source>
        <dbReference type="SAM" id="Phobius"/>
    </source>
</evidence>
<dbReference type="Proteomes" id="UP000184315">
    <property type="component" value="Unassembled WGS sequence"/>
</dbReference>